<proteinExistence type="predicted"/>
<protein>
    <submittedName>
        <fullName evidence="1">Uncharacterized protein</fullName>
    </submittedName>
</protein>
<keyword evidence="2" id="KW-1185">Reference proteome</keyword>
<evidence type="ECO:0000313" key="2">
    <source>
        <dbReference type="Proteomes" id="UP000562395"/>
    </source>
</evidence>
<dbReference type="Proteomes" id="UP000562395">
    <property type="component" value="Unassembled WGS sequence"/>
</dbReference>
<dbReference type="RefSeq" id="WP_183611106.1">
    <property type="nucleotide sequence ID" value="NZ_JACICY010000001.1"/>
</dbReference>
<sequence length="124" mass="13529">MNEGHLTIQLQAILGVEGCVRFCQALGGTRVYVSHRFSDDHAAVEAVGRDLADKLSRAWAPATIRVPLARRERALFYRQQGLSDAKIALLLGITENGVGKLFKREADLPDRPGSAKSGAQLNLF</sequence>
<dbReference type="EMBL" id="JACICY010000001">
    <property type="protein sequence ID" value="MBB3858899.1"/>
    <property type="molecule type" value="Genomic_DNA"/>
</dbReference>
<reference evidence="1 2" key="1">
    <citation type="submission" date="2020-08" db="EMBL/GenBank/DDBJ databases">
        <title>Genomic Encyclopedia of Type Strains, Phase IV (KMG-IV): sequencing the most valuable type-strain genomes for metagenomic binning, comparative biology and taxonomic classification.</title>
        <authorList>
            <person name="Goeker M."/>
        </authorList>
    </citation>
    <scope>NUCLEOTIDE SEQUENCE [LARGE SCALE GENOMIC DNA]</scope>
    <source>
        <strain evidence="1 2">DSM 14552</strain>
    </source>
</reference>
<organism evidence="1 2">
    <name type="scientific">Novosphingobium hassiacum</name>
    <dbReference type="NCBI Taxonomy" id="173676"/>
    <lineage>
        <taxon>Bacteria</taxon>
        <taxon>Pseudomonadati</taxon>
        <taxon>Pseudomonadota</taxon>
        <taxon>Alphaproteobacteria</taxon>
        <taxon>Sphingomonadales</taxon>
        <taxon>Sphingomonadaceae</taxon>
        <taxon>Novosphingobium</taxon>
    </lineage>
</organism>
<dbReference type="AlphaFoldDB" id="A0A7W5ZUY6"/>
<evidence type="ECO:0000313" key="1">
    <source>
        <dbReference type="EMBL" id="MBB3858899.1"/>
    </source>
</evidence>
<accession>A0A7W5ZUY6</accession>
<gene>
    <name evidence="1" type="ORF">GGQ88_000139</name>
</gene>
<name>A0A7W5ZUY6_9SPHN</name>
<comment type="caution">
    <text evidence="1">The sequence shown here is derived from an EMBL/GenBank/DDBJ whole genome shotgun (WGS) entry which is preliminary data.</text>
</comment>